<evidence type="ECO:0000313" key="2">
    <source>
        <dbReference type="Proteomes" id="UP001151752"/>
    </source>
</evidence>
<protein>
    <submittedName>
        <fullName evidence="1">Uncharacterized protein</fullName>
    </submittedName>
</protein>
<organism evidence="1 2">
    <name type="scientific">Salix koriyanagi</name>
    <dbReference type="NCBI Taxonomy" id="2511006"/>
    <lineage>
        <taxon>Eukaryota</taxon>
        <taxon>Viridiplantae</taxon>
        <taxon>Streptophyta</taxon>
        <taxon>Embryophyta</taxon>
        <taxon>Tracheophyta</taxon>
        <taxon>Spermatophyta</taxon>
        <taxon>Magnoliopsida</taxon>
        <taxon>eudicotyledons</taxon>
        <taxon>Gunneridae</taxon>
        <taxon>Pentapetalae</taxon>
        <taxon>rosids</taxon>
        <taxon>fabids</taxon>
        <taxon>Malpighiales</taxon>
        <taxon>Salicaceae</taxon>
        <taxon>Saliceae</taxon>
        <taxon>Salix</taxon>
    </lineage>
</organism>
<reference evidence="1" key="2">
    <citation type="journal article" date="2023" name="Int. J. Mol. Sci.">
        <title>De Novo Assembly and Annotation of 11 Diverse Shrub Willow (Salix) Genomes Reveals Novel Gene Organization in Sex-Linked Regions.</title>
        <authorList>
            <person name="Hyden B."/>
            <person name="Feng K."/>
            <person name="Yates T.B."/>
            <person name="Jawdy S."/>
            <person name="Cereghino C."/>
            <person name="Smart L.B."/>
            <person name="Muchero W."/>
        </authorList>
    </citation>
    <scope>NUCLEOTIDE SEQUENCE</scope>
    <source>
        <tissue evidence="1">Shoot tip</tissue>
    </source>
</reference>
<proteinExistence type="predicted"/>
<accession>A0A9Q0WKQ9</accession>
<dbReference type="EMBL" id="JAPFFM010000003">
    <property type="protein sequence ID" value="KAJ6767693.1"/>
    <property type="molecule type" value="Genomic_DNA"/>
</dbReference>
<keyword evidence="2" id="KW-1185">Reference proteome</keyword>
<name>A0A9Q0WKQ9_9ROSI</name>
<reference evidence="1" key="1">
    <citation type="submission" date="2022-11" db="EMBL/GenBank/DDBJ databases">
        <authorList>
            <person name="Hyden B.L."/>
            <person name="Feng K."/>
            <person name="Yates T."/>
            <person name="Jawdy S."/>
            <person name="Smart L.B."/>
            <person name="Muchero W."/>
        </authorList>
    </citation>
    <scope>NUCLEOTIDE SEQUENCE</scope>
    <source>
        <tissue evidence="1">Shoot tip</tissue>
    </source>
</reference>
<gene>
    <name evidence="1" type="ORF">OIU74_021541</name>
</gene>
<dbReference type="AlphaFoldDB" id="A0A9Q0WKQ9"/>
<comment type="caution">
    <text evidence="1">The sequence shown here is derived from an EMBL/GenBank/DDBJ whole genome shotgun (WGS) entry which is preliminary data.</text>
</comment>
<evidence type="ECO:0000313" key="1">
    <source>
        <dbReference type="EMBL" id="KAJ6767693.1"/>
    </source>
</evidence>
<sequence>MPLNKNNSTHAGSQLNQTLGLIIALRVFFIDTVNSNFQEKSTLLLGGYAVHYSELISFRRLLGQKGYPGMRMTSPICLTQGFGQHSFSFR</sequence>
<dbReference type="Proteomes" id="UP001151752">
    <property type="component" value="Chromosome 8"/>
</dbReference>